<evidence type="ECO:0000256" key="1">
    <source>
        <dbReference type="SAM" id="MobiDB-lite"/>
    </source>
</evidence>
<proteinExistence type="predicted"/>
<accession>A0A8T1TUK5</accession>
<dbReference type="OrthoDB" id="125974at2759"/>
<dbReference type="EMBL" id="JAENGZ010001725">
    <property type="protein sequence ID" value="KAG6946515.1"/>
    <property type="molecule type" value="Genomic_DNA"/>
</dbReference>
<feature type="region of interest" description="Disordered" evidence="1">
    <location>
        <begin position="1"/>
        <end position="22"/>
    </location>
</feature>
<dbReference type="VEuPathDB" id="FungiDB:PC110_g3643"/>
<gene>
    <name evidence="2" type="ORF">JG687_00016658</name>
</gene>
<evidence type="ECO:0000313" key="3">
    <source>
        <dbReference type="Proteomes" id="UP000688947"/>
    </source>
</evidence>
<reference evidence="2" key="1">
    <citation type="submission" date="2021-01" db="EMBL/GenBank/DDBJ databases">
        <title>Phytophthora aleatoria, a newly-described species from Pinus radiata is distinct from Phytophthora cactorum isolates based on comparative genomics.</title>
        <authorList>
            <person name="Mcdougal R."/>
            <person name="Panda P."/>
            <person name="Williams N."/>
            <person name="Studholme D.J."/>
        </authorList>
    </citation>
    <scope>NUCLEOTIDE SEQUENCE</scope>
    <source>
        <strain evidence="2">NZFS 3830</strain>
    </source>
</reference>
<dbReference type="Proteomes" id="UP000688947">
    <property type="component" value="Unassembled WGS sequence"/>
</dbReference>
<feature type="region of interest" description="Disordered" evidence="1">
    <location>
        <begin position="83"/>
        <end position="109"/>
    </location>
</feature>
<protein>
    <submittedName>
        <fullName evidence="2">Uncharacterized protein</fullName>
    </submittedName>
</protein>
<feature type="compositionally biased region" description="Polar residues" evidence="1">
    <location>
        <begin position="90"/>
        <end position="109"/>
    </location>
</feature>
<name>A0A8T1TUK5_9STRA</name>
<organism evidence="2 3">
    <name type="scientific">Phytophthora cactorum</name>
    <dbReference type="NCBI Taxonomy" id="29920"/>
    <lineage>
        <taxon>Eukaryota</taxon>
        <taxon>Sar</taxon>
        <taxon>Stramenopiles</taxon>
        <taxon>Oomycota</taxon>
        <taxon>Peronosporomycetes</taxon>
        <taxon>Peronosporales</taxon>
        <taxon>Peronosporaceae</taxon>
        <taxon>Phytophthora</taxon>
    </lineage>
</organism>
<feature type="compositionally biased region" description="Polar residues" evidence="1">
    <location>
        <begin position="8"/>
        <end position="22"/>
    </location>
</feature>
<comment type="caution">
    <text evidence="2">The sequence shown here is derived from an EMBL/GenBank/DDBJ whole genome shotgun (WGS) entry which is preliminary data.</text>
</comment>
<evidence type="ECO:0000313" key="2">
    <source>
        <dbReference type="EMBL" id="KAG6946515.1"/>
    </source>
</evidence>
<dbReference type="AlphaFoldDB" id="A0A8T1TUK5"/>
<sequence length="490" mass="54744">MRFRSFEDPNTQAFARGNSTEESAYAEIESTTYAIPSSSGFDRHTSATACNGVGNMLCATAAAGRQAEQRRRGLGGVSSGCATHAACPTSHPQDAAQRSPTKTNQDNLSRTGFTTLKSLLRRLEISLDSQQDFEQLSWQLVSILTQIESPDAVCNVVEQISSLLTGGVSIETFDDVQHYLEQFREDVEKEKKMEKEEEKDSSLELLGSPTLQNLWNEGKMDDDELLLSPIHSGSGDVSQYSLRQVDRFRMTAINQSSSDTDPKRKYCDCGEWICVITSEYGLRELGTIVKPSYYMYEELWSKGHMLGGRRVAFKNYVHTMARDGEEIELQLRPYDRSKTDQHTYAAVKLKASKLRNDGRNAAECKAIMQILWDVDYWYPLDRCLATIDSAAMLTIGEQNAAGLAQIRKSPTHKTDLNVLDEYAGLFPQGTARYIVLVPDMETSDKFRLSLADPPTQVLYRSMERIIGSDACLSQVFVTVRCGTGPRIVGY</sequence>